<dbReference type="SUPFAM" id="SSF57667">
    <property type="entry name" value="beta-beta-alpha zinc fingers"/>
    <property type="match status" value="2"/>
</dbReference>
<dbReference type="InterPro" id="IPR000048">
    <property type="entry name" value="IQ_motif_EF-hand-BS"/>
</dbReference>
<evidence type="ECO:0000256" key="6">
    <source>
        <dbReference type="ARBA" id="ARBA00022737"/>
    </source>
</evidence>
<evidence type="ECO:0000256" key="9">
    <source>
        <dbReference type="ARBA" id="ARBA00022833"/>
    </source>
</evidence>
<dbReference type="SMART" id="SM00015">
    <property type="entry name" value="IQ"/>
    <property type="match status" value="3"/>
</dbReference>
<evidence type="ECO:0000256" key="18">
    <source>
        <dbReference type="PROSITE-ProRule" id="PRU00782"/>
    </source>
</evidence>
<feature type="domain" description="PH" evidence="21">
    <location>
        <begin position="917"/>
        <end position="1021"/>
    </location>
</feature>
<feature type="domain" description="C2H2-type" evidence="22">
    <location>
        <begin position="1622"/>
        <end position="1650"/>
    </location>
</feature>
<evidence type="ECO:0000259" key="23">
    <source>
        <dbReference type="PROSITE" id="PS50200"/>
    </source>
</evidence>
<dbReference type="PROSITE" id="PS51016">
    <property type="entry name" value="MYTH4"/>
    <property type="match status" value="1"/>
</dbReference>
<organism evidence="26">
    <name type="scientific">Nothobranchius kadleci</name>
    <name type="common">African annual killifish</name>
    <dbReference type="NCBI Taxonomy" id="1051664"/>
    <lineage>
        <taxon>Eukaryota</taxon>
        <taxon>Metazoa</taxon>
        <taxon>Chordata</taxon>
        <taxon>Craniata</taxon>
        <taxon>Vertebrata</taxon>
        <taxon>Euteleostomi</taxon>
        <taxon>Actinopterygii</taxon>
        <taxon>Neopterygii</taxon>
        <taxon>Teleostei</taxon>
        <taxon>Neoteleostei</taxon>
        <taxon>Acanthomorphata</taxon>
        <taxon>Ovalentaria</taxon>
        <taxon>Atherinomorphae</taxon>
        <taxon>Cyprinodontiformes</taxon>
        <taxon>Nothobranchiidae</taxon>
        <taxon>Nothobranchius</taxon>
    </lineage>
</organism>
<dbReference type="Gene3D" id="1.20.120.720">
    <property type="entry name" value="Myosin VI head, motor domain, U50 subdomain"/>
    <property type="match status" value="1"/>
</dbReference>
<evidence type="ECO:0000256" key="4">
    <source>
        <dbReference type="ARBA" id="ARBA00022499"/>
    </source>
</evidence>
<feature type="compositionally biased region" description="Polar residues" evidence="20">
    <location>
        <begin position="582"/>
        <end position="600"/>
    </location>
</feature>
<dbReference type="InterPro" id="IPR001849">
    <property type="entry name" value="PH_domain"/>
</dbReference>
<keyword evidence="5" id="KW-0479">Metal-binding</keyword>
<dbReference type="SUPFAM" id="SSF52540">
    <property type="entry name" value="P-loop containing nucleoside triphosphate hydrolases"/>
    <property type="match status" value="1"/>
</dbReference>
<dbReference type="SMART" id="SM00355">
    <property type="entry name" value="ZnF_C2H2"/>
    <property type="match status" value="3"/>
</dbReference>
<evidence type="ECO:0000259" key="24">
    <source>
        <dbReference type="PROSITE" id="PS51016"/>
    </source>
</evidence>
<dbReference type="PROSITE" id="PS50003">
    <property type="entry name" value="PH_DOMAIN"/>
    <property type="match status" value="2"/>
</dbReference>
<dbReference type="Gene3D" id="3.40.850.10">
    <property type="entry name" value="Kinesin motor domain"/>
    <property type="match status" value="1"/>
</dbReference>
<dbReference type="SUPFAM" id="SSF50729">
    <property type="entry name" value="PH domain-like"/>
    <property type="match status" value="4"/>
</dbReference>
<reference evidence="26" key="1">
    <citation type="submission" date="2016-05" db="EMBL/GenBank/DDBJ databases">
        <authorList>
            <person name="Lavstsen T."/>
            <person name="Jespersen J.S."/>
        </authorList>
    </citation>
    <scope>NUCLEOTIDE SEQUENCE</scope>
    <source>
        <tissue evidence="26">Brain</tissue>
    </source>
</reference>
<dbReference type="GO" id="GO:0016459">
    <property type="term" value="C:myosin complex"/>
    <property type="evidence" value="ECO:0007669"/>
    <property type="project" value="UniProtKB-KW"/>
</dbReference>
<dbReference type="Gene3D" id="1.20.5.190">
    <property type="match status" value="1"/>
</dbReference>
<evidence type="ECO:0000259" key="21">
    <source>
        <dbReference type="PROSITE" id="PS50003"/>
    </source>
</evidence>
<dbReference type="CDD" id="cd13297">
    <property type="entry name" value="PH3_MyoX-like"/>
    <property type="match status" value="1"/>
</dbReference>
<feature type="domain" description="C2H2-type" evidence="22">
    <location>
        <begin position="1564"/>
        <end position="1591"/>
    </location>
</feature>
<dbReference type="SMART" id="SM00233">
    <property type="entry name" value="PH"/>
    <property type="match status" value="2"/>
</dbReference>
<feature type="compositionally biased region" description="Low complexity" evidence="20">
    <location>
        <begin position="1506"/>
        <end position="1520"/>
    </location>
</feature>
<dbReference type="InterPro" id="IPR036236">
    <property type="entry name" value="Znf_C2H2_sf"/>
</dbReference>
<dbReference type="Gene3D" id="1.20.5.170">
    <property type="match status" value="1"/>
</dbReference>
<dbReference type="InterPro" id="IPR013087">
    <property type="entry name" value="Znf_C2H2_type"/>
</dbReference>
<evidence type="ECO:0000256" key="2">
    <source>
        <dbReference type="ARBA" id="ARBA00004496"/>
    </source>
</evidence>
<evidence type="ECO:0000256" key="13">
    <source>
        <dbReference type="ARBA" id="ARBA00023123"/>
    </source>
</evidence>
<dbReference type="GO" id="GO:0030705">
    <property type="term" value="P:cytoskeleton-dependent intracellular transport"/>
    <property type="evidence" value="ECO:0007669"/>
    <property type="project" value="TreeGrafter"/>
</dbReference>
<evidence type="ECO:0000256" key="7">
    <source>
        <dbReference type="ARBA" id="ARBA00022741"/>
    </source>
</evidence>
<dbReference type="InterPro" id="IPR000857">
    <property type="entry name" value="MyTH4_dom"/>
</dbReference>
<keyword evidence="7" id="KW-0547">Nucleotide-binding</keyword>
<dbReference type="InterPro" id="IPR011993">
    <property type="entry name" value="PH-like_dom_sf"/>
</dbReference>
<dbReference type="SMART" id="SM00242">
    <property type="entry name" value="MYSc"/>
    <property type="match status" value="1"/>
</dbReference>
<dbReference type="GO" id="GO:0010468">
    <property type="term" value="P:regulation of gene expression"/>
    <property type="evidence" value="ECO:0007669"/>
    <property type="project" value="UniProtKB-ARBA"/>
</dbReference>
<feature type="coiled-coil region" evidence="19">
    <location>
        <begin position="413"/>
        <end position="447"/>
    </location>
</feature>
<feature type="compositionally biased region" description="Acidic residues" evidence="20">
    <location>
        <begin position="507"/>
        <end position="521"/>
    </location>
</feature>
<comment type="subcellular location">
    <subcellularLocation>
        <location evidence="2">Cytoplasm</location>
    </subcellularLocation>
    <subcellularLocation>
        <location evidence="1">Nucleus</location>
    </subcellularLocation>
</comment>
<keyword evidence="13 18" id="KW-0518">Myosin</keyword>
<dbReference type="GO" id="GO:0005547">
    <property type="term" value="F:phosphatidylinositol-3,4,5-trisphosphate binding"/>
    <property type="evidence" value="ECO:0007669"/>
    <property type="project" value="TreeGrafter"/>
</dbReference>
<dbReference type="Gene3D" id="1.20.58.530">
    <property type="match status" value="1"/>
</dbReference>
<keyword evidence="16" id="KW-0539">Nucleus</keyword>
<dbReference type="GO" id="GO:0007165">
    <property type="term" value="P:signal transduction"/>
    <property type="evidence" value="ECO:0007669"/>
    <property type="project" value="InterPro"/>
</dbReference>
<feature type="domain" description="Myosin motor" evidence="25">
    <location>
        <begin position="1"/>
        <end position="253"/>
    </location>
</feature>
<feature type="region of interest" description="Disordered" evidence="20">
    <location>
        <begin position="1504"/>
        <end position="1562"/>
    </location>
</feature>
<keyword evidence="15" id="KW-0505">Motor protein</keyword>
<evidence type="ECO:0000256" key="14">
    <source>
        <dbReference type="ARBA" id="ARBA00023163"/>
    </source>
</evidence>
<dbReference type="Pfam" id="PF00096">
    <property type="entry name" value="zf-C2H2"/>
    <property type="match status" value="2"/>
</dbReference>
<accession>A0A1A8CGJ1</accession>
<dbReference type="Pfam" id="PF21989">
    <property type="entry name" value="RA_2"/>
    <property type="match status" value="1"/>
</dbReference>
<dbReference type="Gene3D" id="3.30.160.60">
    <property type="entry name" value="Classic Zinc Finger"/>
    <property type="match status" value="2"/>
</dbReference>
<feature type="region of interest" description="Actin-binding" evidence="18">
    <location>
        <begin position="133"/>
        <end position="155"/>
    </location>
</feature>
<feature type="compositionally biased region" description="Acidic residues" evidence="20">
    <location>
        <begin position="1298"/>
        <end position="1311"/>
    </location>
</feature>
<dbReference type="GO" id="GO:0005737">
    <property type="term" value="C:cytoplasm"/>
    <property type="evidence" value="ECO:0007669"/>
    <property type="project" value="UniProtKB-SubCell"/>
</dbReference>
<evidence type="ECO:0000256" key="11">
    <source>
        <dbReference type="ARBA" id="ARBA00022843"/>
    </source>
</evidence>
<evidence type="ECO:0000256" key="10">
    <source>
        <dbReference type="ARBA" id="ARBA00022840"/>
    </source>
</evidence>
<evidence type="ECO:0000256" key="8">
    <source>
        <dbReference type="ARBA" id="ARBA00022771"/>
    </source>
</evidence>
<comment type="caution">
    <text evidence="18">Lacks conserved residue(s) required for the propagation of feature annotation.</text>
</comment>
<dbReference type="GO" id="GO:0030175">
    <property type="term" value="C:filopodium"/>
    <property type="evidence" value="ECO:0007669"/>
    <property type="project" value="TreeGrafter"/>
</dbReference>
<evidence type="ECO:0000256" key="12">
    <source>
        <dbReference type="ARBA" id="ARBA00023015"/>
    </source>
</evidence>
<keyword evidence="9" id="KW-0862">Zinc</keyword>
<evidence type="ECO:0000256" key="3">
    <source>
        <dbReference type="ARBA" id="ARBA00022490"/>
    </source>
</evidence>
<feature type="domain" description="PH" evidence="21">
    <location>
        <begin position="737"/>
        <end position="835"/>
    </location>
</feature>
<dbReference type="GO" id="GO:0051015">
    <property type="term" value="F:actin filament binding"/>
    <property type="evidence" value="ECO:0007669"/>
    <property type="project" value="TreeGrafter"/>
</dbReference>
<evidence type="ECO:0000256" key="17">
    <source>
        <dbReference type="PROSITE-ProRule" id="PRU00042"/>
    </source>
</evidence>
<feature type="compositionally biased region" description="Gly residues" evidence="20">
    <location>
        <begin position="1530"/>
        <end position="1544"/>
    </location>
</feature>
<dbReference type="GO" id="GO:0008360">
    <property type="term" value="P:regulation of cell shape"/>
    <property type="evidence" value="ECO:0007669"/>
    <property type="project" value="TreeGrafter"/>
</dbReference>
<dbReference type="Gene3D" id="3.10.20.90">
    <property type="entry name" value="Phosphatidylinositol 3-kinase Catalytic Subunit, Chain A, domain 1"/>
    <property type="match status" value="1"/>
</dbReference>
<feature type="region of interest" description="Disordered" evidence="20">
    <location>
        <begin position="1296"/>
        <end position="1319"/>
    </location>
</feature>
<dbReference type="InterPro" id="IPR031971">
    <property type="entry name" value="MYO10_CC"/>
</dbReference>
<dbReference type="PANTHER" id="PTHR46049:SF2">
    <property type="entry name" value="UNCONVENTIONAL MYOSIN-X"/>
    <property type="match status" value="1"/>
</dbReference>
<dbReference type="Pfam" id="PF00612">
    <property type="entry name" value="IQ"/>
    <property type="match status" value="2"/>
</dbReference>
<dbReference type="FunFam" id="2.30.29.30:FF:000286">
    <property type="entry name" value="PH-protein kinase domain containing protein"/>
    <property type="match status" value="1"/>
</dbReference>
<dbReference type="GO" id="GO:0005524">
    <property type="term" value="F:ATP binding"/>
    <property type="evidence" value="ECO:0007669"/>
    <property type="project" value="UniProtKB-KW"/>
</dbReference>
<dbReference type="Pfam" id="PF16735">
    <property type="entry name" value="MYO10_CC"/>
    <property type="match status" value="1"/>
</dbReference>
<evidence type="ECO:0000256" key="1">
    <source>
        <dbReference type="ARBA" id="ARBA00004123"/>
    </source>
</evidence>
<comment type="similarity">
    <text evidence="18">Belongs to the TRAFAC class myosin-kinesin ATPase superfamily. Myosin family.</text>
</comment>
<dbReference type="CDD" id="cd13296">
    <property type="entry name" value="PH2_MyoX"/>
    <property type="match status" value="1"/>
</dbReference>
<keyword evidence="4" id="KW-1017">Isopeptide bond</keyword>
<dbReference type="Pfam" id="PF00784">
    <property type="entry name" value="MyTH4"/>
    <property type="match status" value="1"/>
</dbReference>
<dbReference type="InterPro" id="IPR027417">
    <property type="entry name" value="P-loop_NTPase"/>
</dbReference>
<keyword evidence="18" id="KW-0009">Actin-binding</keyword>
<gene>
    <name evidence="26" type="primary">MYO10</name>
</gene>
<feature type="domain" description="Ras-associating" evidence="23">
    <location>
        <begin position="1228"/>
        <end position="1273"/>
    </location>
</feature>
<protein>
    <submittedName>
        <fullName evidence="26">Myosin X</fullName>
    </submittedName>
</protein>
<dbReference type="Gene3D" id="1.25.40.530">
    <property type="entry name" value="MyTH4 domain"/>
    <property type="match status" value="1"/>
</dbReference>
<keyword evidence="19" id="KW-0175">Coiled coil</keyword>
<feature type="region of interest" description="Disordered" evidence="20">
    <location>
        <begin position="492"/>
        <end position="624"/>
    </location>
</feature>
<dbReference type="InterPro" id="IPR036961">
    <property type="entry name" value="Kinesin_motor_dom_sf"/>
</dbReference>
<keyword evidence="6" id="KW-0677">Repeat</keyword>
<keyword evidence="3" id="KW-0963">Cytoplasm</keyword>
<evidence type="ECO:0000259" key="25">
    <source>
        <dbReference type="PROSITE" id="PS51456"/>
    </source>
</evidence>
<dbReference type="PROSITE" id="PS50157">
    <property type="entry name" value="ZINC_FINGER_C2H2_2"/>
    <property type="match status" value="3"/>
</dbReference>
<keyword evidence="14" id="KW-0804">Transcription</keyword>
<feature type="coiled-coil region" evidence="19">
    <location>
        <begin position="323"/>
        <end position="367"/>
    </location>
</feature>
<dbReference type="Gene3D" id="6.20.240.20">
    <property type="match status" value="1"/>
</dbReference>
<keyword evidence="11" id="KW-0832">Ubl conjugation</keyword>
<dbReference type="InterPro" id="IPR001609">
    <property type="entry name" value="Myosin_head_motor_dom-like"/>
</dbReference>
<dbReference type="GO" id="GO:0008270">
    <property type="term" value="F:zinc ion binding"/>
    <property type="evidence" value="ECO:0007669"/>
    <property type="project" value="UniProtKB-KW"/>
</dbReference>
<feature type="region of interest" description="Disordered" evidence="20">
    <location>
        <begin position="1415"/>
        <end position="1436"/>
    </location>
</feature>
<keyword evidence="10" id="KW-0067">ATP-binding</keyword>
<dbReference type="Pfam" id="PF00063">
    <property type="entry name" value="Myosin_head"/>
    <property type="match status" value="1"/>
</dbReference>
<dbReference type="Gene3D" id="2.30.29.30">
    <property type="entry name" value="Pleckstrin-homology domain (PH domain)/Phosphotyrosine-binding domain (PTB)"/>
    <property type="match status" value="3"/>
</dbReference>
<dbReference type="FunFam" id="1.25.40.530:FF:000001">
    <property type="entry name" value="Pleckstrin homology domain-containing family H member 2"/>
    <property type="match status" value="1"/>
</dbReference>
<feature type="domain" description="C2H2-type" evidence="22">
    <location>
        <begin position="1592"/>
        <end position="1614"/>
    </location>
</feature>
<dbReference type="FunFam" id="3.40.850.10:FF:000008">
    <property type="entry name" value="Putative unconventional myosin-IXa"/>
    <property type="match status" value="1"/>
</dbReference>
<evidence type="ECO:0000256" key="5">
    <source>
        <dbReference type="ARBA" id="ARBA00022723"/>
    </source>
</evidence>
<dbReference type="EMBL" id="HADZ01014878">
    <property type="protein sequence ID" value="SBP78819.1"/>
    <property type="molecule type" value="Transcribed_RNA"/>
</dbReference>
<dbReference type="CDD" id="cd17206">
    <property type="entry name" value="FERM_F1_Myosin-X"/>
    <property type="match status" value="1"/>
</dbReference>
<dbReference type="PROSITE" id="PS50096">
    <property type="entry name" value="IQ"/>
    <property type="match status" value="2"/>
</dbReference>
<evidence type="ECO:0000256" key="19">
    <source>
        <dbReference type="SAM" id="Coils"/>
    </source>
</evidence>
<proteinExistence type="inferred from homology"/>
<evidence type="ECO:0000259" key="22">
    <source>
        <dbReference type="PROSITE" id="PS50157"/>
    </source>
</evidence>
<dbReference type="FunFam" id="3.30.160.60:FF:001175">
    <property type="entry name" value="Zinc finger, C2H2 type"/>
    <property type="match status" value="1"/>
</dbReference>
<dbReference type="InterPro" id="IPR051724">
    <property type="entry name" value="Actin_motor_Myosin"/>
</dbReference>
<keyword evidence="12" id="KW-0805">Transcription regulation</keyword>
<dbReference type="GO" id="GO:0005634">
    <property type="term" value="C:nucleus"/>
    <property type="evidence" value="ECO:0007669"/>
    <property type="project" value="UniProtKB-SubCell"/>
</dbReference>
<dbReference type="GO" id="GO:0051489">
    <property type="term" value="P:regulation of filopodium assembly"/>
    <property type="evidence" value="ECO:0007669"/>
    <property type="project" value="TreeGrafter"/>
</dbReference>
<feature type="domain" description="MyTH4" evidence="24">
    <location>
        <begin position="1059"/>
        <end position="1219"/>
    </location>
</feature>
<dbReference type="InterPro" id="IPR000159">
    <property type="entry name" value="RA_dom"/>
</dbReference>
<feature type="compositionally biased region" description="Acidic residues" evidence="20">
    <location>
        <begin position="601"/>
        <end position="624"/>
    </location>
</feature>
<dbReference type="FunFam" id="3.30.160.60:FF:000046">
    <property type="entry name" value="Putative B-cell lymphoma/leukemia 11A"/>
    <property type="match status" value="1"/>
</dbReference>
<evidence type="ECO:0000256" key="15">
    <source>
        <dbReference type="ARBA" id="ARBA00023175"/>
    </source>
</evidence>
<keyword evidence="8 17" id="KW-0863">Zinc-finger</keyword>
<dbReference type="PANTHER" id="PTHR46049">
    <property type="entry name" value="AGAP003327-PA"/>
    <property type="match status" value="1"/>
</dbReference>
<dbReference type="Pfam" id="PF23611">
    <property type="entry name" value="zf-C2H2_16"/>
    <property type="match status" value="1"/>
</dbReference>
<dbReference type="InterPro" id="IPR056438">
    <property type="entry name" value="Znf-C2H2_CTCF"/>
</dbReference>
<dbReference type="Pfam" id="PF00169">
    <property type="entry name" value="PH"/>
    <property type="match status" value="2"/>
</dbReference>
<dbReference type="PROSITE" id="PS51456">
    <property type="entry name" value="MYOSIN_MOTOR"/>
    <property type="match status" value="1"/>
</dbReference>
<sequence length="1657" mass="188760">MDNGECLDLIEKKLGLLALVNEESHFPKATDGTLLEKLHSQHSKNPFYVKPRVAVHYFGVRHYAGEVVYDVRGILEKNRDTFRDDILNMLRESRLDFVYDLFEHVVSRNKQDTLKSSFKHRRPTVSSQFKDSLHSLMATLSTSNPYFIRCIKPNTHKMPDQFDQTVVLNQLRYSGMLETVKIRRTGFPVRRLFQDFCCRYKVLMGAAVASDDPRGRCRELLQVYDSSGAEWQLGKTKVFLRESLEQRLEKQREVEVLKAAMIIQAHVLGFVARKQYRKLLQCIVVIQKNYRAFYWRRRFLLLRWAALTFQKHLRGQLARRTFSRLLEERREKEEKERRRKKEVEEEMERERRRLEEERLAKEVEETRRLEEVRRAEELAALAQLQAAAASSSGLLKEARSADVSEEETIRPHEASQVEEILRLEREIQALQRQKEQQELSLTEASLHRLQLLRDQELRRLEDEACKAAQQFLESLNFDEIDECVRNIESSLGVGEEEKESRRRRGSEEEEVDEGFGADDEAFKDSPNPSEHGHSDGQRTSGIRTSDDSSEEDPYANDGVIPPLPSSGLLLQPLPPVPPACHSISSSADSAYCQPQTSSEAQSDDLVELIPPDEDSDYDQDDYDEGAIVSSGSVAFSASLSGQWSPDYRGSVGTYSSSGAYRFSSEGPQSSFEDSEDDFDRFDNDDELSYRRDSVYSCVTLPYFHSFLFIKGSLMNTWKRRWCVLKDETFLWFRAKQEALKQGWLHKKGGGSSTLSRRNWKRRWFVLRQSRLMYFENDSEEKMKGVLDMHDAKEIIDNTGKENGIDIVMLERTYHLIAESAEDASQWFSVLSQVHGSTEQEISEMHDEQANPQNAVGTLDVGMIDSVCASDNPERPNSFVLITANRMLHCNADTPEEMHHWITLLQRSKGDARVDGQEFIIRGWLHKEMKNSSRASLKLKKRWFLLTHNSLDYYKSSERNALKLGTLVLNSLCSVVQPDEKVFRESGYWNMIIYGRKHAYRLYTKLLTEATRWATSIQNVIDSKAPIDTPTKQLIQDIRENCLNSEVVEQIYKRNPILRYSHHPLHSPLLPLPYGDIHLTASKSRHYTTLQDEALKMFSSLQHLDGVTDPVPIIQGFLQTGQELRALRDELYCQLIKQTTRPPQPSGPGNLCCWKILACMSCTFVPSRSILRYLKFHLKRIRELFPSSEMDQYAAFAFDSLKKTRSRENVPSQEEIRSIIAQQDMSTTVHCHGGGSCKITINSHTTAGEVVEKLIRGLAMEDSKNLFSLFEHNGFTDRALESRVIVADVLAKFERLAGSEEEEEEGEEEEMQNGERAAKRNNSYHFGLSLETTRQHENSGVIGSRLGGAADQVSIPRSLPEVMQGMGLAASMHHFSEALNAHKRNALAQDNHLHHHLSRDHHHNRELCDGESVLETDRGEEGPLSAVNGRGASPSESASVGLSKKLLLGSPSPLSPFSKRIKLEKEFDLPTPTIPNTENVYSQWLAGYAASRQLKDPFLNFGDSRQSPFASSSEHSSENGSLRFSTPPGELDGGMSGRSGTGSGGSTPHLGGPGRPSSKDGRRSDTCEFCGKVFKNCSNLTVHRRSHTGERPYKCELCNYACAQSSKLTRHMKTHGQVGKDVYKCDICQMPFSVYSTLEKHMKKWHSDRPLSTEIKSE</sequence>
<dbReference type="PROSITE" id="PS00028">
    <property type="entry name" value="ZINC_FINGER_C2H2_1"/>
    <property type="match status" value="3"/>
</dbReference>
<dbReference type="GO" id="GO:0060002">
    <property type="term" value="F:plus-end directed microfilament motor activity"/>
    <property type="evidence" value="ECO:0007669"/>
    <property type="project" value="TreeGrafter"/>
</dbReference>
<evidence type="ECO:0000256" key="16">
    <source>
        <dbReference type="ARBA" id="ARBA00023242"/>
    </source>
</evidence>
<dbReference type="SMART" id="SM00139">
    <property type="entry name" value="MyTH4"/>
    <property type="match status" value="1"/>
</dbReference>
<dbReference type="InterPro" id="IPR038185">
    <property type="entry name" value="MyTH4_dom_sf"/>
</dbReference>
<evidence type="ECO:0000256" key="20">
    <source>
        <dbReference type="SAM" id="MobiDB-lite"/>
    </source>
</evidence>
<dbReference type="PROSITE" id="PS50200">
    <property type="entry name" value="RA"/>
    <property type="match status" value="1"/>
</dbReference>
<name>A0A1A8CGJ1_NOTKA</name>
<evidence type="ECO:0000313" key="26">
    <source>
        <dbReference type="EMBL" id="SBP78819.1"/>
    </source>
</evidence>
<reference evidence="26" key="2">
    <citation type="submission" date="2016-06" db="EMBL/GenBank/DDBJ databases">
        <title>The genome of a short-lived fish provides insights into sex chromosome evolution and the genetic control of aging.</title>
        <authorList>
            <person name="Reichwald K."/>
            <person name="Felder M."/>
            <person name="Petzold A."/>
            <person name="Koch P."/>
            <person name="Groth M."/>
            <person name="Platzer M."/>
        </authorList>
    </citation>
    <scope>NUCLEOTIDE SEQUENCE</scope>
    <source>
        <tissue evidence="26">Brain</tissue>
    </source>
</reference>